<evidence type="ECO:0000313" key="3">
    <source>
        <dbReference type="Proteomes" id="UP001152562"/>
    </source>
</evidence>
<dbReference type="Proteomes" id="UP001152562">
    <property type="component" value="Unassembled WGS sequence"/>
</dbReference>
<evidence type="ECO:0000313" key="2">
    <source>
        <dbReference type="EMBL" id="CAH4038196.1"/>
    </source>
</evidence>
<accession>A0A9P0XK69</accession>
<feature type="compositionally biased region" description="Polar residues" evidence="1">
    <location>
        <begin position="63"/>
        <end position="74"/>
    </location>
</feature>
<dbReference type="EMBL" id="CALOZG010000086">
    <property type="protein sequence ID" value="CAH4038196.1"/>
    <property type="molecule type" value="Genomic_DNA"/>
</dbReference>
<gene>
    <name evidence="2" type="ORF">PIBRA_LOCUS13788</name>
</gene>
<evidence type="ECO:0000256" key="1">
    <source>
        <dbReference type="SAM" id="MobiDB-lite"/>
    </source>
</evidence>
<reference evidence="2" key="1">
    <citation type="submission" date="2022-05" db="EMBL/GenBank/DDBJ databases">
        <authorList>
            <person name="Okamura Y."/>
        </authorList>
    </citation>
    <scope>NUCLEOTIDE SEQUENCE</scope>
</reference>
<dbReference type="AlphaFoldDB" id="A0A9P0XK69"/>
<name>A0A9P0XK69_PIEBR</name>
<comment type="caution">
    <text evidence="2">The sequence shown here is derived from an EMBL/GenBank/DDBJ whole genome shotgun (WGS) entry which is preliminary data.</text>
</comment>
<protein>
    <submittedName>
        <fullName evidence="2">Uncharacterized protein</fullName>
    </submittedName>
</protein>
<feature type="region of interest" description="Disordered" evidence="1">
    <location>
        <begin position="1"/>
        <end position="94"/>
    </location>
</feature>
<proteinExistence type="predicted"/>
<sequence>MKRKTGFISPSFHPEELLSPTSNPITLEGNDLLPLPEIEPNSTSSELSNQMTGSPVQIPEVTPQLSEEQPTAQNIYDDPMPSTSANPDLPVDDYPANKITVIDKLPTEHDLKHTEIEMDDFAPTRTQI</sequence>
<keyword evidence="3" id="KW-1185">Reference proteome</keyword>
<feature type="compositionally biased region" description="Polar residues" evidence="1">
    <location>
        <begin position="40"/>
        <end position="55"/>
    </location>
</feature>
<organism evidence="2 3">
    <name type="scientific">Pieris brassicae</name>
    <name type="common">White butterfly</name>
    <name type="synonym">Large white butterfly</name>
    <dbReference type="NCBI Taxonomy" id="7116"/>
    <lineage>
        <taxon>Eukaryota</taxon>
        <taxon>Metazoa</taxon>
        <taxon>Ecdysozoa</taxon>
        <taxon>Arthropoda</taxon>
        <taxon>Hexapoda</taxon>
        <taxon>Insecta</taxon>
        <taxon>Pterygota</taxon>
        <taxon>Neoptera</taxon>
        <taxon>Endopterygota</taxon>
        <taxon>Lepidoptera</taxon>
        <taxon>Glossata</taxon>
        <taxon>Ditrysia</taxon>
        <taxon>Papilionoidea</taxon>
        <taxon>Pieridae</taxon>
        <taxon>Pierinae</taxon>
        <taxon>Pieris</taxon>
    </lineage>
</organism>